<reference evidence="1" key="1">
    <citation type="submission" date="2021-04" db="EMBL/GenBank/DDBJ databases">
        <title>Difference and commonality of drug resistance evolution in various bacteria. and drug sensitivity profiles.</title>
        <authorList>
            <person name="Maeda T."/>
            <person name="Shibai A."/>
            <person name="Kawada K."/>
            <person name="Kotani H."/>
            <person name="Tarusawa Y."/>
            <person name="Tanabe K."/>
            <person name="Furusawa C."/>
        </authorList>
    </citation>
    <scope>NUCLEOTIDE SEQUENCE</scope>
    <source>
        <strain evidence="1">JCM 8580</strain>
    </source>
</reference>
<name>A0AA86INZ2_9ENTR</name>
<dbReference type="Gene3D" id="1.10.30.50">
    <property type="match status" value="1"/>
</dbReference>
<dbReference type="RefSeq" id="WP_088219263.1">
    <property type="nucleotide sequence ID" value="NZ_AP024590.1"/>
</dbReference>
<dbReference type="AlphaFoldDB" id="A0AA86INZ2"/>
<evidence type="ECO:0008006" key="3">
    <source>
        <dbReference type="Google" id="ProtNLM"/>
    </source>
</evidence>
<sequence>MYPFLRPECPDYLKNCWEILGLRYEQAKQQNPKYNFTWYADFRYDETRKKLTAMTKGHCAFCDGGHLGVMSRETVEHFRPKSRKEFHRVAYQWENLYPCCDRCQSEKGEQYEDVLLIADEEGYVFNDYFMVDYVTGELLPNPLASAANQYRAERTIKLYGLNADQRPAVRKQELKRYLQRDKDKDVLDDFSYRYFLMDS</sequence>
<organism evidence="1 2">
    <name type="scientific">Enterobacter kobei</name>
    <dbReference type="NCBI Taxonomy" id="208224"/>
    <lineage>
        <taxon>Bacteria</taxon>
        <taxon>Pseudomonadati</taxon>
        <taxon>Pseudomonadota</taxon>
        <taxon>Gammaproteobacteria</taxon>
        <taxon>Enterobacterales</taxon>
        <taxon>Enterobacteriaceae</taxon>
        <taxon>Enterobacter</taxon>
        <taxon>Enterobacter cloacae complex</taxon>
    </lineage>
</organism>
<accession>A0AA86INZ2</accession>
<evidence type="ECO:0000313" key="1">
    <source>
        <dbReference type="EMBL" id="BCU54768.1"/>
    </source>
</evidence>
<proteinExistence type="predicted"/>
<gene>
    <name evidence="1" type="ORF">ENKO_13620</name>
</gene>
<evidence type="ECO:0000313" key="2">
    <source>
        <dbReference type="Proteomes" id="UP000682928"/>
    </source>
</evidence>
<protein>
    <recommendedName>
        <fullName evidence="3">TIGR02646 family protein</fullName>
    </recommendedName>
</protein>
<dbReference type="Proteomes" id="UP000682928">
    <property type="component" value="Chromosome"/>
</dbReference>
<dbReference type="EMBL" id="AP024590">
    <property type="protein sequence ID" value="BCU54768.1"/>
    <property type="molecule type" value="Genomic_DNA"/>
</dbReference>